<dbReference type="Gene3D" id="2.120.10.80">
    <property type="entry name" value="Kelch-type beta propeller"/>
    <property type="match status" value="1"/>
</dbReference>
<dbReference type="InterPro" id="IPR015915">
    <property type="entry name" value="Kelch-typ_b-propeller"/>
</dbReference>
<dbReference type="SUPFAM" id="SSF117281">
    <property type="entry name" value="Kelch motif"/>
    <property type="match status" value="1"/>
</dbReference>
<protein>
    <submittedName>
        <fullName evidence="1">Uncharacterized protein</fullName>
    </submittedName>
</protein>
<name>A0A7S2L588_9STRA</name>
<accession>A0A7S2L588</accession>
<dbReference type="Pfam" id="PF01344">
    <property type="entry name" value="Kelch_1"/>
    <property type="match status" value="1"/>
</dbReference>
<dbReference type="InterPro" id="IPR006652">
    <property type="entry name" value="Kelch_1"/>
</dbReference>
<dbReference type="AlphaFoldDB" id="A0A7S2L588"/>
<gene>
    <name evidence="1" type="ORF">LDAN0321_LOCUS14782</name>
</gene>
<dbReference type="EMBL" id="HBGY01023568">
    <property type="protein sequence ID" value="CAD9595287.1"/>
    <property type="molecule type" value="Transcribed_RNA"/>
</dbReference>
<organism evidence="1">
    <name type="scientific">Leptocylindrus danicus</name>
    <dbReference type="NCBI Taxonomy" id="163516"/>
    <lineage>
        <taxon>Eukaryota</taxon>
        <taxon>Sar</taxon>
        <taxon>Stramenopiles</taxon>
        <taxon>Ochrophyta</taxon>
        <taxon>Bacillariophyta</taxon>
        <taxon>Coscinodiscophyceae</taxon>
        <taxon>Chaetocerotophycidae</taxon>
        <taxon>Leptocylindrales</taxon>
        <taxon>Leptocylindraceae</taxon>
        <taxon>Leptocylindrus</taxon>
    </lineage>
</organism>
<sequence length="87" mass="9622">MDMHHARAGHSAVVLDGKIVVAGGNDDDYNVLASVESIDVNALLKYAPLHHPLPDWILNRIFEIGKFEREVVPCTVFDKLKAKKSAN</sequence>
<evidence type="ECO:0000313" key="1">
    <source>
        <dbReference type="EMBL" id="CAD9595287.1"/>
    </source>
</evidence>
<reference evidence="1" key="1">
    <citation type="submission" date="2021-01" db="EMBL/GenBank/DDBJ databases">
        <authorList>
            <person name="Corre E."/>
            <person name="Pelletier E."/>
            <person name="Niang G."/>
            <person name="Scheremetjew M."/>
            <person name="Finn R."/>
            <person name="Kale V."/>
            <person name="Holt S."/>
            <person name="Cochrane G."/>
            <person name="Meng A."/>
            <person name="Brown T."/>
            <person name="Cohen L."/>
        </authorList>
    </citation>
    <scope>NUCLEOTIDE SEQUENCE</scope>
    <source>
        <strain evidence="1">B650</strain>
    </source>
</reference>
<proteinExistence type="predicted"/>